<dbReference type="PANTHER" id="PTHR47234">
    <property type="match status" value="1"/>
</dbReference>
<keyword evidence="16" id="KW-1185">Reference proteome</keyword>
<evidence type="ECO:0000256" key="4">
    <source>
        <dbReference type="ARBA" id="ARBA00022692"/>
    </source>
</evidence>
<feature type="domain" description="TonB-dependent receptor plug" evidence="14">
    <location>
        <begin position="55"/>
        <end position="166"/>
    </location>
</feature>
<keyword evidence="6 10" id="KW-0798">TonB box</keyword>
<evidence type="ECO:0000256" key="1">
    <source>
        <dbReference type="ARBA" id="ARBA00004571"/>
    </source>
</evidence>
<reference evidence="16" key="1">
    <citation type="journal article" date="2019" name="Int. J. Syst. Evol. Microbiol.">
        <title>The Global Catalogue of Microorganisms (GCM) 10K type strain sequencing project: providing services to taxonomists for standard genome sequencing and annotation.</title>
        <authorList>
            <consortium name="The Broad Institute Genomics Platform"/>
            <consortium name="The Broad Institute Genome Sequencing Center for Infectious Disease"/>
            <person name="Wu L."/>
            <person name="Ma J."/>
        </authorList>
    </citation>
    <scope>NUCLEOTIDE SEQUENCE [LARGE SCALE GENOMIC DNA]</scope>
    <source>
        <strain evidence="16">CGMCC-1.15741</strain>
    </source>
</reference>
<dbReference type="Gene3D" id="2.40.170.20">
    <property type="entry name" value="TonB-dependent receptor, beta-barrel domain"/>
    <property type="match status" value="1"/>
</dbReference>
<dbReference type="Proteomes" id="UP001596303">
    <property type="component" value="Unassembled WGS sequence"/>
</dbReference>
<dbReference type="PROSITE" id="PS00430">
    <property type="entry name" value="TONB_DEPENDENT_REC_1"/>
    <property type="match status" value="1"/>
</dbReference>
<evidence type="ECO:0000256" key="10">
    <source>
        <dbReference type="PROSITE-ProRule" id="PRU10143"/>
    </source>
</evidence>
<evidence type="ECO:0000313" key="16">
    <source>
        <dbReference type="Proteomes" id="UP001596303"/>
    </source>
</evidence>
<name>A0ABW1SCI6_9PROT</name>
<feature type="domain" description="TonB-dependent receptor-like beta-barrel" evidence="13">
    <location>
        <begin position="280"/>
        <end position="760"/>
    </location>
</feature>
<dbReference type="InterPro" id="IPR037066">
    <property type="entry name" value="Plug_dom_sf"/>
</dbReference>
<dbReference type="SUPFAM" id="SSF56935">
    <property type="entry name" value="Porins"/>
    <property type="match status" value="1"/>
</dbReference>
<feature type="short sequence motif" description="TonB box" evidence="10">
    <location>
        <begin position="41"/>
        <end position="47"/>
    </location>
</feature>
<sequence length="799" mass="86846">MNFRRKRASLLLATVSALTLGHVASAQDAGVAAESELVADTVIVTGTRQTQRTVFDSMAPVDVVSNDAVDSTMSEDLQDTLAQLVPSYKVERNPMADGNVFVRSATLRGLGRNQTLVLVNGKRRHRSALLGAGTDLAMIPSYAIKRIEVLRDGASAQYGSDAIAGVINIILDDQPGYSAFTQFSEYYEGDGSNYQVGGQAGFALGEKGSFVATGEWYDSDSTSRSRQRPDAAAFQEANPDLIVDDPVQDWGQPEREAFRLAMNTSFAFTPGIEGYAFGTYNQGQGVSDFNWRHPESGVFNTSPIFPDWDLADIYPTGFSPQFGQHDTDKSIAAGLRGALLNDRLSWDASASFGENRISYFMYNSINASLGPNSPTAFEMGDLIQRETNFNVDFVYLADFGLSDDVSIAFGAEHRDETYKIVAGDQASWAIGPGAADGLATGSNGFRGFEPRQAGSFDQQSDAFYVDVEVPLTEAWSVGVAGRYEDYSEFGDTLDGKISTRFELTPELALRATASTGFRAPTPGQLFSESTSQGLDTQTLEVFTNGRFSPQGPVADIIAQRDGVELNPLTPEESTNYTLGLAYRNATGFTASIDLYQVELEDRLGSSGGFVLTAEERQALEDAGVPGGGTFNSVNFFQNTDGAKVQGVDVVASYAMAFAEGNLTLNGAYNYNQRESDSSSADEDRRYEEGLPQHTANLTATYARGPFEVFGRVRYYGPWTDNSDNANGQIYQEFGSMTMFDIGLTYDINEEMSVRVGAENVFDLYPDEASFQANRGLIYSRNAPYDTDGGNFYVRFEAAF</sequence>
<dbReference type="InterPro" id="IPR010916">
    <property type="entry name" value="TonB_box_CS"/>
</dbReference>
<keyword evidence="5 12" id="KW-0732">Signal</keyword>
<evidence type="ECO:0000256" key="7">
    <source>
        <dbReference type="ARBA" id="ARBA00023136"/>
    </source>
</evidence>
<evidence type="ECO:0000256" key="6">
    <source>
        <dbReference type="ARBA" id="ARBA00023077"/>
    </source>
</evidence>
<evidence type="ECO:0000256" key="12">
    <source>
        <dbReference type="SAM" id="SignalP"/>
    </source>
</evidence>
<dbReference type="PROSITE" id="PS52016">
    <property type="entry name" value="TONB_DEPENDENT_REC_3"/>
    <property type="match status" value="1"/>
</dbReference>
<dbReference type="InterPro" id="IPR012910">
    <property type="entry name" value="Plug_dom"/>
</dbReference>
<keyword evidence="15" id="KW-0675">Receptor</keyword>
<evidence type="ECO:0000256" key="8">
    <source>
        <dbReference type="ARBA" id="ARBA00023237"/>
    </source>
</evidence>
<dbReference type="Pfam" id="PF00593">
    <property type="entry name" value="TonB_dep_Rec_b-barrel"/>
    <property type="match status" value="1"/>
</dbReference>
<proteinExistence type="inferred from homology"/>
<evidence type="ECO:0000256" key="2">
    <source>
        <dbReference type="ARBA" id="ARBA00022448"/>
    </source>
</evidence>
<evidence type="ECO:0000256" key="3">
    <source>
        <dbReference type="ARBA" id="ARBA00022452"/>
    </source>
</evidence>
<evidence type="ECO:0000259" key="13">
    <source>
        <dbReference type="Pfam" id="PF00593"/>
    </source>
</evidence>
<dbReference type="EMBL" id="JBHSSW010000028">
    <property type="protein sequence ID" value="MFC6199407.1"/>
    <property type="molecule type" value="Genomic_DNA"/>
</dbReference>
<dbReference type="InterPro" id="IPR036942">
    <property type="entry name" value="Beta-barrel_TonB_sf"/>
</dbReference>
<comment type="caution">
    <text evidence="15">The sequence shown here is derived from an EMBL/GenBank/DDBJ whole genome shotgun (WGS) entry which is preliminary data.</text>
</comment>
<dbReference type="Gene3D" id="2.170.130.10">
    <property type="entry name" value="TonB-dependent receptor, plug domain"/>
    <property type="match status" value="1"/>
</dbReference>
<keyword evidence="3 9" id="KW-1134">Transmembrane beta strand</keyword>
<dbReference type="CDD" id="cd01347">
    <property type="entry name" value="ligand_gated_channel"/>
    <property type="match status" value="1"/>
</dbReference>
<keyword evidence="4 9" id="KW-0812">Transmembrane</keyword>
<comment type="subcellular location">
    <subcellularLocation>
        <location evidence="1 9">Cell outer membrane</location>
        <topology evidence="1 9">Multi-pass membrane protein</topology>
    </subcellularLocation>
</comment>
<evidence type="ECO:0000256" key="9">
    <source>
        <dbReference type="PROSITE-ProRule" id="PRU01360"/>
    </source>
</evidence>
<feature type="chain" id="PRO_5045732182" evidence="12">
    <location>
        <begin position="27"/>
        <end position="799"/>
    </location>
</feature>
<gene>
    <name evidence="15" type="ORF">ACFQDM_15075</name>
</gene>
<keyword evidence="8 9" id="KW-0998">Cell outer membrane</keyword>
<evidence type="ECO:0000256" key="5">
    <source>
        <dbReference type="ARBA" id="ARBA00022729"/>
    </source>
</evidence>
<comment type="similarity">
    <text evidence="9 11">Belongs to the TonB-dependent receptor family.</text>
</comment>
<keyword evidence="7 9" id="KW-0472">Membrane</keyword>
<feature type="signal peptide" evidence="12">
    <location>
        <begin position="1"/>
        <end position="26"/>
    </location>
</feature>
<evidence type="ECO:0000256" key="11">
    <source>
        <dbReference type="RuleBase" id="RU003357"/>
    </source>
</evidence>
<evidence type="ECO:0000259" key="14">
    <source>
        <dbReference type="Pfam" id="PF07715"/>
    </source>
</evidence>
<organism evidence="15 16">
    <name type="scientific">Ponticaulis profundi</name>
    <dbReference type="NCBI Taxonomy" id="2665222"/>
    <lineage>
        <taxon>Bacteria</taxon>
        <taxon>Pseudomonadati</taxon>
        <taxon>Pseudomonadota</taxon>
        <taxon>Alphaproteobacteria</taxon>
        <taxon>Hyphomonadales</taxon>
        <taxon>Hyphomonadaceae</taxon>
        <taxon>Ponticaulis</taxon>
    </lineage>
</organism>
<evidence type="ECO:0000313" key="15">
    <source>
        <dbReference type="EMBL" id="MFC6199407.1"/>
    </source>
</evidence>
<keyword evidence="2 9" id="KW-0813">Transport</keyword>
<accession>A0ABW1SCI6</accession>
<protein>
    <submittedName>
        <fullName evidence="15">TonB-dependent receptor plug domain-containing protein</fullName>
    </submittedName>
</protein>
<dbReference type="Pfam" id="PF07715">
    <property type="entry name" value="Plug"/>
    <property type="match status" value="1"/>
</dbReference>
<dbReference type="InterPro" id="IPR000531">
    <property type="entry name" value="Beta-barrel_TonB"/>
</dbReference>
<dbReference type="RefSeq" id="WP_377380433.1">
    <property type="nucleotide sequence ID" value="NZ_JBHSSW010000028.1"/>
</dbReference>
<dbReference type="PANTHER" id="PTHR47234:SF3">
    <property type="entry name" value="SECRETIN_TONB SHORT N-TERMINAL DOMAIN-CONTAINING PROTEIN"/>
    <property type="match status" value="1"/>
</dbReference>
<dbReference type="InterPro" id="IPR039426">
    <property type="entry name" value="TonB-dep_rcpt-like"/>
</dbReference>